<organism evidence="2 3">
    <name type="scientific">Carnegiea gigantea</name>
    <dbReference type="NCBI Taxonomy" id="171969"/>
    <lineage>
        <taxon>Eukaryota</taxon>
        <taxon>Viridiplantae</taxon>
        <taxon>Streptophyta</taxon>
        <taxon>Embryophyta</taxon>
        <taxon>Tracheophyta</taxon>
        <taxon>Spermatophyta</taxon>
        <taxon>Magnoliopsida</taxon>
        <taxon>eudicotyledons</taxon>
        <taxon>Gunneridae</taxon>
        <taxon>Pentapetalae</taxon>
        <taxon>Caryophyllales</taxon>
        <taxon>Cactineae</taxon>
        <taxon>Cactaceae</taxon>
        <taxon>Cactoideae</taxon>
        <taxon>Echinocereeae</taxon>
        <taxon>Carnegiea</taxon>
    </lineage>
</organism>
<gene>
    <name evidence="2" type="ORF">Cgig2_005860</name>
</gene>
<dbReference type="PANTHER" id="PTHR32212">
    <property type="entry name" value="CYCLIN-LIKE F-BOX"/>
    <property type="match status" value="1"/>
</dbReference>
<evidence type="ECO:0000259" key="1">
    <source>
        <dbReference type="Pfam" id="PF00646"/>
    </source>
</evidence>
<dbReference type="AlphaFoldDB" id="A0A9Q1KMM7"/>
<dbReference type="InterPro" id="IPR001810">
    <property type="entry name" value="F-box_dom"/>
</dbReference>
<protein>
    <recommendedName>
        <fullName evidence="1">F-box domain-containing protein</fullName>
    </recommendedName>
</protein>
<feature type="domain" description="F-box" evidence="1">
    <location>
        <begin position="33"/>
        <end position="64"/>
    </location>
</feature>
<dbReference type="SUPFAM" id="SSF81383">
    <property type="entry name" value="F-box domain"/>
    <property type="match status" value="1"/>
</dbReference>
<reference evidence="2" key="1">
    <citation type="submission" date="2022-04" db="EMBL/GenBank/DDBJ databases">
        <title>Carnegiea gigantea Genome sequencing and assembly v2.</title>
        <authorList>
            <person name="Copetti D."/>
            <person name="Sanderson M.J."/>
            <person name="Burquez A."/>
            <person name="Wojciechowski M.F."/>
        </authorList>
    </citation>
    <scope>NUCLEOTIDE SEQUENCE</scope>
    <source>
        <strain evidence="2">SGP5-SGP5p</strain>
        <tissue evidence="2">Aerial part</tissue>
    </source>
</reference>
<dbReference type="InterPro" id="IPR053781">
    <property type="entry name" value="F-box_AtFBL13-like"/>
</dbReference>
<keyword evidence="3" id="KW-1185">Reference proteome</keyword>
<dbReference type="OrthoDB" id="612216at2759"/>
<dbReference type="EMBL" id="JAKOGI010000057">
    <property type="protein sequence ID" value="KAJ8446329.1"/>
    <property type="molecule type" value="Genomic_DNA"/>
</dbReference>
<name>A0A9Q1KMM7_9CARY</name>
<dbReference type="PANTHER" id="PTHR32212:SF234">
    <property type="entry name" value="F-BOX_LRR-REPEAT PROTEIN 13-LIKE"/>
    <property type="match status" value="1"/>
</dbReference>
<dbReference type="Pfam" id="PF00646">
    <property type="entry name" value="F-box"/>
    <property type="match status" value="1"/>
</dbReference>
<proteinExistence type="predicted"/>
<evidence type="ECO:0000313" key="2">
    <source>
        <dbReference type="EMBL" id="KAJ8446329.1"/>
    </source>
</evidence>
<dbReference type="CDD" id="cd22160">
    <property type="entry name" value="F-box_AtFBL13-like"/>
    <property type="match status" value="1"/>
</dbReference>
<sequence>MPNSPARISFVTTIELQIPLCSFAVAERDLRDAILHHILCFVPTKSAVKTSILSKRWKHVWTKVPALDFIQVLPSKNSAELTRVQRFYFKTFVDNVLFLNDSSYLQHLRFQLFEQDCHGISMLYVESATLKTLKVGGNVIEESLQLLKSSNSCVVVKAPNLRCLHLRVFLMEYNICDESFLEEVDITVVDVWVTFEAVYQFSTVRSLRLSTNFAHLLYSEEPLNVSLLTFEK</sequence>
<evidence type="ECO:0000313" key="3">
    <source>
        <dbReference type="Proteomes" id="UP001153076"/>
    </source>
</evidence>
<comment type="caution">
    <text evidence="2">The sequence shown here is derived from an EMBL/GenBank/DDBJ whole genome shotgun (WGS) entry which is preliminary data.</text>
</comment>
<accession>A0A9Q1KMM7</accession>
<dbReference type="InterPro" id="IPR036047">
    <property type="entry name" value="F-box-like_dom_sf"/>
</dbReference>
<dbReference type="Proteomes" id="UP001153076">
    <property type="component" value="Unassembled WGS sequence"/>
</dbReference>